<dbReference type="InterPro" id="IPR003673">
    <property type="entry name" value="CoA-Trfase_fam_III"/>
</dbReference>
<comment type="caution">
    <text evidence="1">The sequence shown here is derived from an EMBL/GenBank/DDBJ whole genome shotgun (WGS) entry which is preliminary data.</text>
</comment>
<dbReference type="SUPFAM" id="SSF89796">
    <property type="entry name" value="CoA-transferase family III (CaiB/BaiF)"/>
    <property type="match status" value="2"/>
</dbReference>
<protein>
    <recommendedName>
        <fullName evidence="3">CoA transferase</fullName>
    </recommendedName>
</protein>
<dbReference type="PANTHER" id="PTHR48228">
    <property type="entry name" value="SUCCINYL-COA--D-CITRAMALATE COA-TRANSFERASE"/>
    <property type="match status" value="1"/>
</dbReference>
<evidence type="ECO:0000313" key="1">
    <source>
        <dbReference type="EMBL" id="RVW08850.1"/>
    </source>
</evidence>
<sequence length="452" mass="47642">MIADSFGPHWSGGEDSCLEACRQTDRSSLDVVSTVPHDFLAAHLPAYDLAAHAVAALETAANNARAALGLPPHEAAPNPERIAASFAGDKMFRLAGRPVAGFAELSGFFATSDGWVRTHANYPHHRARLLDALGLDGSCDRERFRRQVAALTAADVEERAAAAGAIAVRVRSESEWAASEPGRAAASGDLVTVRVRADRGRRRASGTGPAPLASVRVLDLTRVIAGPVASRALALLGADVLRIDPPHLPEIELQHLETGQGKRSARLDLRKPDGLATFRALLADADILLTGYRPGSLEALIGEPGSGRPGLVHGRVCAWGRTGPWAGRRGFDSIVQAASGIALIEGDAGRPGALPAQALDHASGYLLAAGAIDALVDGRRDGAGRDVDVSLARTAAWLLDRPNRRQSPPPARLPGPDTVVTHGEITTARPVLAEFDDYPFPARTWGADAPRW</sequence>
<dbReference type="OrthoDB" id="9058532at2"/>
<dbReference type="Proteomes" id="UP000286208">
    <property type="component" value="Unassembled WGS sequence"/>
</dbReference>
<dbReference type="AlphaFoldDB" id="A0A3S3BTF2"/>
<reference evidence="1 2" key="1">
    <citation type="submission" date="2018-11" db="EMBL/GenBank/DDBJ databases">
        <title>Rhodococcus spongicola sp. nov. and Rhodococcus xishaensis sp. nov. from marine sponges.</title>
        <authorList>
            <person name="Li L."/>
            <person name="Lin H.W."/>
        </authorList>
    </citation>
    <scope>NUCLEOTIDE SEQUENCE [LARGE SCALE GENOMIC DNA]</scope>
    <source>
        <strain evidence="1 2">CCTCC AB2014297</strain>
    </source>
</reference>
<dbReference type="InterPro" id="IPR050509">
    <property type="entry name" value="CoA-transferase_III"/>
</dbReference>
<evidence type="ECO:0008006" key="3">
    <source>
        <dbReference type="Google" id="ProtNLM"/>
    </source>
</evidence>
<dbReference type="GO" id="GO:0003824">
    <property type="term" value="F:catalytic activity"/>
    <property type="evidence" value="ECO:0007669"/>
    <property type="project" value="InterPro"/>
</dbReference>
<organism evidence="1 2">
    <name type="scientific">Prescottella agglutinans</name>
    <dbReference type="NCBI Taxonomy" id="1644129"/>
    <lineage>
        <taxon>Bacteria</taxon>
        <taxon>Bacillati</taxon>
        <taxon>Actinomycetota</taxon>
        <taxon>Actinomycetes</taxon>
        <taxon>Mycobacteriales</taxon>
        <taxon>Nocardiaceae</taxon>
        <taxon>Prescottella</taxon>
    </lineage>
</organism>
<dbReference type="PANTHER" id="PTHR48228:SF4">
    <property type="entry name" value="BLR3030 PROTEIN"/>
    <property type="match status" value="1"/>
</dbReference>
<evidence type="ECO:0000313" key="2">
    <source>
        <dbReference type="Proteomes" id="UP000286208"/>
    </source>
</evidence>
<dbReference type="Pfam" id="PF02515">
    <property type="entry name" value="CoA_transf_3"/>
    <property type="match status" value="1"/>
</dbReference>
<dbReference type="InterPro" id="IPR023606">
    <property type="entry name" value="CoA-Trfase_III_dom_1_sf"/>
</dbReference>
<proteinExistence type="predicted"/>
<dbReference type="EMBL" id="RKLP01000007">
    <property type="protein sequence ID" value="RVW08850.1"/>
    <property type="molecule type" value="Genomic_DNA"/>
</dbReference>
<gene>
    <name evidence="1" type="ORF">EGT67_15180</name>
</gene>
<keyword evidence="2" id="KW-1185">Reference proteome</keyword>
<accession>A0A3S3BTF2</accession>
<dbReference type="Gene3D" id="3.40.50.10540">
    <property type="entry name" value="Crotonobetainyl-coa:carnitine coa-transferase, domain 1"/>
    <property type="match status" value="1"/>
</dbReference>
<name>A0A3S3BTF2_9NOCA</name>